<protein>
    <submittedName>
        <fullName evidence="2 3">Uncharacterized protein</fullName>
    </submittedName>
</protein>
<feature type="region of interest" description="Disordered" evidence="1">
    <location>
        <begin position="14"/>
        <end position="89"/>
    </location>
</feature>
<accession>A0A084WNJ2</accession>
<evidence type="ECO:0000313" key="3">
    <source>
        <dbReference type="EnsemblMetazoa" id="ASIC019938-PA"/>
    </source>
</evidence>
<feature type="compositionally biased region" description="Basic and acidic residues" evidence="1">
    <location>
        <begin position="37"/>
        <end position="51"/>
    </location>
</feature>
<dbReference type="Proteomes" id="UP000030765">
    <property type="component" value="Unassembled WGS sequence"/>
</dbReference>
<evidence type="ECO:0000256" key="1">
    <source>
        <dbReference type="SAM" id="MobiDB-lite"/>
    </source>
</evidence>
<dbReference type="EMBL" id="KE525353">
    <property type="protein sequence ID" value="KFB51786.1"/>
    <property type="molecule type" value="Genomic_DNA"/>
</dbReference>
<sequence>MLWEPSELPRLSAAFRPSGRALPKSPSQRRSVVKGGGGDHHPHDEVEKSISHDATWGFVDNGAENGQAAHQKPSNGSISSDELRNLVSI</sequence>
<dbReference type="EMBL" id="ATLV01024616">
    <property type="status" value="NOT_ANNOTATED_CDS"/>
    <property type="molecule type" value="Genomic_DNA"/>
</dbReference>
<organism evidence="2">
    <name type="scientific">Anopheles sinensis</name>
    <name type="common">Mosquito</name>
    <dbReference type="NCBI Taxonomy" id="74873"/>
    <lineage>
        <taxon>Eukaryota</taxon>
        <taxon>Metazoa</taxon>
        <taxon>Ecdysozoa</taxon>
        <taxon>Arthropoda</taxon>
        <taxon>Hexapoda</taxon>
        <taxon>Insecta</taxon>
        <taxon>Pterygota</taxon>
        <taxon>Neoptera</taxon>
        <taxon>Endopterygota</taxon>
        <taxon>Diptera</taxon>
        <taxon>Nematocera</taxon>
        <taxon>Culicoidea</taxon>
        <taxon>Culicidae</taxon>
        <taxon>Anophelinae</taxon>
        <taxon>Anopheles</taxon>
    </lineage>
</organism>
<evidence type="ECO:0000313" key="4">
    <source>
        <dbReference type="Proteomes" id="UP000030765"/>
    </source>
</evidence>
<reference evidence="2 4" key="1">
    <citation type="journal article" date="2014" name="BMC Genomics">
        <title>Genome sequence of Anopheles sinensis provides insight into genetics basis of mosquito competence for malaria parasites.</title>
        <authorList>
            <person name="Zhou D."/>
            <person name="Zhang D."/>
            <person name="Ding G."/>
            <person name="Shi L."/>
            <person name="Hou Q."/>
            <person name="Ye Y."/>
            <person name="Xu Y."/>
            <person name="Zhou H."/>
            <person name="Xiong C."/>
            <person name="Li S."/>
            <person name="Yu J."/>
            <person name="Hong S."/>
            <person name="Yu X."/>
            <person name="Zou P."/>
            <person name="Chen C."/>
            <person name="Chang X."/>
            <person name="Wang W."/>
            <person name="Lv Y."/>
            <person name="Sun Y."/>
            <person name="Ma L."/>
            <person name="Shen B."/>
            <person name="Zhu C."/>
        </authorList>
    </citation>
    <scope>NUCLEOTIDE SEQUENCE [LARGE SCALE GENOMIC DNA]</scope>
</reference>
<name>A0A084WNJ2_ANOSI</name>
<evidence type="ECO:0000313" key="2">
    <source>
        <dbReference type="EMBL" id="KFB51786.1"/>
    </source>
</evidence>
<dbReference type="AlphaFoldDB" id="A0A084WNJ2"/>
<proteinExistence type="predicted"/>
<dbReference type="EnsemblMetazoa" id="ASIC019938-RA">
    <property type="protein sequence ID" value="ASIC019938-PA"/>
    <property type="gene ID" value="ASIC019938"/>
</dbReference>
<dbReference type="VEuPathDB" id="VectorBase:ASIC019938"/>
<gene>
    <name evidence="2" type="ORF">ZHAS_00019938</name>
</gene>
<reference evidence="3" key="2">
    <citation type="submission" date="2020-05" db="UniProtKB">
        <authorList>
            <consortium name="EnsemblMetazoa"/>
        </authorList>
    </citation>
    <scope>IDENTIFICATION</scope>
</reference>
<keyword evidence="4" id="KW-1185">Reference proteome</keyword>